<evidence type="ECO:0000259" key="5">
    <source>
        <dbReference type="Pfam" id="PF03015"/>
    </source>
</evidence>
<feature type="domain" description="Fatty acyl-CoA reductase C-terminal" evidence="5">
    <location>
        <begin position="526"/>
        <end position="599"/>
    </location>
</feature>
<feature type="domain" description="Thioester reductase (TE)" evidence="6">
    <location>
        <begin position="124"/>
        <end position="430"/>
    </location>
</feature>
<evidence type="ECO:0000256" key="1">
    <source>
        <dbReference type="ARBA" id="ARBA00005928"/>
    </source>
</evidence>
<dbReference type="Pfam" id="PF03015">
    <property type="entry name" value="Sterile"/>
    <property type="match status" value="1"/>
</dbReference>
<evidence type="ECO:0000256" key="4">
    <source>
        <dbReference type="RuleBase" id="RU363097"/>
    </source>
</evidence>
<dbReference type="GO" id="GO:0080019">
    <property type="term" value="F:alcohol-forming very long-chain fatty acyl-CoA reductase activity"/>
    <property type="evidence" value="ECO:0007669"/>
    <property type="project" value="InterPro"/>
</dbReference>
<dbReference type="CDD" id="cd09071">
    <property type="entry name" value="FAR_C"/>
    <property type="match status" value="1"/>
</dbReference>
<evidence type="ECO:0000256" key="3">
    <source>
        <dbReference type="ARBA" id="ARBA00023098"/>
    </source>
</evidence>
<keyword evidence="3 4" id="KW-0443">Lipid metabolism</keyword>
<evidence type="ECO:0000256" key="2">
    <source>
        <dbReference type="ARBA" id="ARBA00022516"/>
    </source>
</evidence>
<dbReference type="Proteomes" id="UP000087766">
    <property type="component" value="Chromosome 8"/>
</dbReference>
<organism evidence="7 8">
    <name type="scientific">Vigna radiata var. radiata</name>
    <name type="common">Mung bean</name>
    <name type="synonym">Phaseolus aureus</name>
    <dbReference type="NCBI Taxonomy" id="3916"/>
    <lineage>
        <taxon>Eukaryota</taxon>
        <taxon>Viridiplantae</taxon>
        <taxon>Streptophyta</taxon>
        <taxon>Embryophyta</taxon>
        <taxon>Tracheophyta</taxon>
        <taxon>Spermatophyta</taxon>
        <taxon>Magnoliopsida</taxon>
        <taxon>eudicotyledons</taxon>
        <taxon>Gunneridae</taxon>
        <taxon>Pentapetalae</taxon>
        <taxon>rosids</taxon>
        <taxon>fabids</taxon>
        <taxon>Fabales</taxon>
        <taxon>Fabaceae</taxon>
        <taxon>Papilionoideae</taxon>
        <taxon>50 kb inversion clade</taxon>
        <taxon>NPAAA clade</taxon>
        <taxon>indigoferoid/millettioid clade</taxon>
        <taxon>Phaseoleae</taxon>
        <taxon>Vigna</taxon>
    </lineage>
</organism>
<proteinExistence type="inferred from homology"/>
<dbReference type="InterPro" id="IPR013120">
    <property type="entry name" value="FAR_NAD-bd"/>
</dbReference>
<comment type="catalytic activity">
    <reaction evidence="4">
        <text>a long-chain fatty acyl-CoA + 2 NADPH + 2 H(+) = a long-chain primary fatty alcohol + 2 NADP(+) + CoA</text>
        <dbReference type="Rhea" id="RHEA:52716"/>
        <dbReference type="ChEBI" id="CHEBI:15378"/>
        <dbReference type="ChEBI" id="CHEBI:57287"/>
        <dbReference type="ChEBI" id="CHEBI:57783"/>
        <dbReference type="ChEBI" id="CHEBI:58349"/>
        <dbReference type="ChEBI" id="CHEBI:77396"/>
        <dbReference type="ChEBI" id="CHEBI:83139"/>
        <dbReference type="EC" id="1.2.1.84"/>
    </reaction>
</comment>
<comment type="function">
    <text evidence="4">Catalyzes the reduction of fatty acyl-CoA to fatty alcohols.</text>
</comment>
<dbReference type="GeneID" id="106771543"/>
<dbReference type="RefSeq" id="XP_014513025.1">
    <property type="nucleotide sequence ID" value="XM_014657539.2"/>
</dbReference>
<dbReference type="EC" id="1.2.1.84" evidence="4"/>
<comment type="similarity">
    <text evidence="1 4">Belongs to the fatty acyl-CoA reductase family.</text>
</comment>
<name>A0A1S3V406_VIGRR</name>
<dbReference type="InterPro" id="IPR026055">
    <property type="entry name" value="FAR"/>
</dbReference>
<protein>
    <recommendedName>
        <fullName evidence="4">Fatty acyl-CoA reductase</fullName>
        <ecNumber evidence="4">1.2.1.84</ecNumber>
    </recommendedName>
</protein>
<dbReference type="STRING" id="3916.A0A1S3V406"/>
<dbReference type="GO" id="GO:0035336">
    <property type="term" value="P:long-chain fatty-acyl-CoA metabolic process"/>
    <property type="evidence" value="ECO:0007669"/>
    <property type="project" value="TreeGrafter"/>
</dbReference>
<keyword evidence="2 4" id="KW-0444">Lipid biosynthesis</keyword>
<dbReference type="CDD" id="cd05236">
    <property type="entry name" value="FAR-N_SDR_e"/>
    <property type="match status" value="1"/>
</dbReference>
<keyword evidence="7" id="KW-1185">Reference proteome</keyword>
<dbReference type="OrthoDB" id="429813at2759"/>
<dbReference type="Gene3D" id="3.40.50.720">
    <property type="entry name" value="NAD(P)-binding Rossmann-like Domain"/>
    <property type="match status" value="1"/>
</dbReference>
<dbReference type="PANTHER" id="PTHR11011:SF45">
    <property type="entry name" value="FATTY ACYL-COA REDUCTASE CG8306-RELATED"/>
    <property type="match status" value="1"/>
</dbReference>
<dbReference type="PANTHER" id="PTHR11011">
    <property type="entry name" value="MALE STERILITY PROTEIN 2-RELATED"/>
    <property type="match status" value="1"/>
</dbReference>
<keyword evidence="4" id="KW-0521">NADP</keyword>
<dbReference type="GO" id="GO:0102965">
    <property type="term" value="F:alcohol-forming long-chain fatty acyl-CoA reductase activity"/>
    <property type="evidence" value="ECO:0007669"/>
    <property type="project" value="UniProtKB-EC"/>
</dbReference>
<dbReference type="AlphaFoldDB" id="A0A1S3V406"/>
<evidence type="ECO:0000313" key="7">
    <source>
        <dbReference type="Proteomes" id="UP000087766"/>
    </source>
</evidence>
<dbReference type="InterPro" id="IPR036291">
    <property type="entry name" value="NAD(P)-bd_dom_sf"/>
</dbReference>
<dbReference type="SMR" id="A0A1S3V406"/>
<accession>A0A1S3V406</accession>
<reference evidence="8" key="2">
    <citation type="submission" date="2025-08" db="UniProtKB">
        <authorList>
            <consortium name="RefSeq"/>
        </authorList>
    </citation>
    <scope>IDENTIFICATION</scope>
    <source>
        <tissue evidence="8">Leaf</tissue>
    </source>
</reference>
<reference evidence="7" key="1">
    <citation type="journal article" date="2014" name="Nat. Commun.">
        <title>Genome sequence of mungbean and insights into evolution within Vigna species.</title>
        <authorList>
            <person name="Kang Y.J."/>
            <person name="Kim S.K."/>
            <person name="Kim M.Y."/>
            <person name="Lestari P."/>
            <person name="Kim K.H."/>
            <person name="Ha B.K."/>
            <person name="Jun T.H."/>
            <person name="Hwang W.J."/>
            <person name="Lee T."/>
            <person name="Lee J."/>
            <person name="Shim S."/>
            <person name="Yoon M.Y."/>
            <person name="Jang Y.E."/>
            <person name="Han K.S."/>
            <person name="Taeprayoon P."/>
            <person name="Yoon N."/>
            <person name="Somta P."/>
            <person name="Tanya P."/>
            <person name="Kim K.S."/>
            <person name="Gwag J.G."/>
            <person name="Moon J.K."/>
            <person name="Lee Y.H."/>
            <person name="Park B.S."/>
            <person name="Bombarely A."/>
            <person name="Doyle J.J."/>
            <person name="Jackson S.A."/>
            <person name="Schafleitner R."/>
            <person name="Srinives P."/>
            <person name="Varshney R.K."/>
            <person name="Lee S.H."/>
        </authorList>
    </citation>
    <scope>NUCLEOTIDE SEQUENCE [LARGE SCALE GENOMIC DNA]</scope>
    <source>
        <strain evidence="7">cv. VC1973A</strain>
    </source>
</reference>
<evidence type="ECO:0000259" key="6">
    <source>
        <dbReference type="Pfam" id="PF07993"/>
    </source>
</evidence>
<dbReference type="KEGG" id="vra:106771543"/>
<gene>
    <name evidence="8" type="primary">LOC106771543</name>
</gene>
<dbReference type="Pfam" id="PF07993">
    <property type="entry name" value="NAD_binding_4"/>
    <property type="match status" value="1"/>
</dbReference>
<dbReference type="SUPFAM" id="SSF51735">
    <property type="entry name" value="NAD(P)-binding Rossmann-fold domains"/>
    <property type="match status" value="1"/>
</dbReference>
<dbReference type="GO" id="GO:0010345">
    <property type="term" value="P:suberin biosynthetic process"/>
    <property type="evidence" value="ECO:0007669"/>
    <property type="project" value="TreeGrafter"/>
</dbReference>
<sequence length="607" mass="68024">MGVLSIGYSYSSSLLSKLIEVPQNTVWYSSRRKTSVVYCQGEGNVIKSSGFSSVLTERSSLLGTDNNTAATLMEAGSLVLSQNVKNQAEIVVKDLMPYGAPTTLIGLEDEIGIVKFLRGKKFFITGATGFLAKVFIEKILRTEPDVGKMYLLIKAKNKQAAMDRLQNEIINTDLFRCLQQVHGKSYQAFMLSKLVPVVGNICEHNLGLDEDISNVIEEEVDVIVNSAANTTFDERYDTAININTIGPCRLMNIAKKCKKLKLFLHVSTAYVNGQRQGRIMERPFSIGQCIAKEKSISEVSPTYIPTLDVEGEINLVSNYKGDVQDNLLAQKMKEIGLERARRYGWQDTYVFTKAMGEMMIDKLRGDIPVVVMRPSVIESTFSEPFPGWMEGNRMMDPIVLCYGKGQLTGFLVDPNGVLDVVPADMVVNATLAAMARHGVTQKPDINVYQIASSVVNPLVFQDLAKLLYEHYSSSPCIDSKGRPIQVPLMKLFSSTEEFSGHLWRDAIQKRGLTPSKGKKMSQKLENICRKSVEQAKYLANIYEPYTFYGGRFDNSNIQRLMESMSEEEKKEFGFDVKSIDWKEYITNVHIPGLRRHVMKGRGMSNNQ</sequence>
<dbReference type="Gramene" id="Vradi08g01600.1">
    <property type="protein sequence ID" value="Vradi08g01600.1"/>
    <property type="gene ID" value="Vradi08g01600"/>
</dbReference>
<evidence type="ECO:0000313" key="8">
    <source>
        <dbReference type="RefSeq" id="XP_014513025.1"/>
    </source>
</evidence>
<dbReference type="InterPro" id="IPR033640">
    <property type="entry name" value="FAR_C"/>
</dbReference>
<keyword evidence="4" id="KW-0560">Oxidoreductase</keyword>